<feature type="binding site" evidence="10">
    <location>
        <position position="298"/>
    </location>
    <ligand>
        <name>ATP</name>
        <dbReference type="ChEBI" id="CHEBI:30616"/>
    </ligand>
</feature>
<dbReference type="InterPro" id="IPR015911">
    <property type="entry name" value="Phosphoglycerate_kinase_CS"/>
</dbReference>
<proteinExistence type="inferred from homology"/>
<keyword evidence="7 10" id="KW-0418">Kinase</keyword>
<evidence type="ECO:0000256" key="11">
    <source>
        <dbReference type="RuleBase" id="RU000532"/>
    </source>
</evidence>
<comment type="subcellular location">
    <subcellularLocation>
        <location evidence="10">Cytoplasm</location>
    </subcellularLocation>
</comment>
<sequence>MKKTIQDLELKGKKVVLRVDFNVPLSKGEKIEVVNANRIKAAIPTIQYLLDNGASVILLSHLGRVKTEDDKKTKSLKPVAEKLASLINKEVKFVANTRGKEVTEAAQNLKPGEILTLENTRFEDLNNKAESGCDEELSKFWASLGDVYVNDAFGAAHRAHASTYGIAKFSKESALGFLITDEIKHLDKLLEGFERPFVAIIGGAKVSDKIKVLEKLFEIADKVLIVGGMAYTFKVALGFKIGESLFEEDKVELAKKYLEQYKHKIVLPVDNAYTDEFADKTPLFTTPEHQDIPDGYQGLDIGPKSIELFAKEIANAKTIFWNGPAGVSEFNNFANGTKGIAIAIANNPESYSVVGGGDSVTAVEKLGYEDKFTFISTGGGASIEFVQGNVLPGIDIIENK</sequence>
<comment type="caution">
    <text evidence="12">The sequence shown here is derived from an EMBL/GenBank/DDBJ whole genome shotgun (WGS) entry which is preliminary data.</text>
</comment>
<comment type="catalytic activity">
    <reaction evidence="1 10 11">
        <text>(2R)-3-phosphoglycerate + ATP = (2R)-3-phospho-glyceroyl phosphate + ADP</text>
        <dbReference type="Rhea" id="RHEA:14801"/>
        <dbReference type="ChEBI" id="CHEBI:30616"/>
        <dbReference type="ChEBI" id="CHEBI:57604"/>
        <dbReference type="ChEBI" id="CHEBI:58272"/>
        <dbReference type="ChEBI" id="CHEBI:456216"/>
        <dbReference type="EC" id="2.7.2.3"/>
    </reaction>
</comment>
<dbReference type="InterPro" id="IPR015824">
    <property type="entry name" value="Phosphoglycerate_kinase_N"/>
</dbReference>
<protein>
    <recommendedName>
        <fullName evidence="4 10">Phosphoglycerate kinase</fullName>
        <ecNumber evidence="3 10">2.7.2.3</ecNumber>
    </recommendedName>
</protein>
<feature type="binding site" evidence="10">
    <location>
        <position position="38"/>
    </location>
    <ligand>
        <name>substrate</name>
    </ligand>
</feature>
<comment type="pathway">
    <text evidence="2 10">Carbohydrate degradation; glycolysis; pyruvate from D-glyceraldehyde 3-phosphate: step 2/5.</text>
</comment>
<feature type="binding site" evidence="10">
    <location>
        <position position="329"/>
    </location>
    <ligand>
        <name>ATP</name>
        <dbReference type="ChEBI" id="CHEBI:30616"/>
    </ligand>
</feature>
<keyword evidence="5 10" id="KW-0808">Transferase</keyword>
<evidence type="ECO:0000256" key="1">
    <source>
        <dbReference type="ARBA" id="ARBA00000642"/>
    </source>
</evidence>
<name>A0ABY2Z0K8_9BACT</name>
<evidence type="ECO:0000256" key="2">
    <source>
        <dbReference type="ARBA" id="ARBA00004838"/>
    </source>
</evidence>
<keyword evidence="6 10" id="KW-0547">Nucleotide-binding</keyword>
<dbReference type="EC" id="2.7.2.3" evidence="3 10"/>
<keyword evidence="10" id="KW-0963">Cytoplasm</keyword>
<dbReference type="HAMAP" id="MF_00145">
    <property type="entry name" value="Phosphoglyc_kinase"/>
    <property type="match status" value="1"/>
</dbReference>
<evidence type="ECO:0000256" key="7">
    <source>
        <dbReference type="ARBA" id="ARBA00022777"/>
    </source>
</evidence>
<dbReference type="InterPro" id="IPR036043">
    <property type="entry name" value="Phosphoglycerate_kinase_sf"/>
</dbReference>
<evidence type="ECO:0000256" key="4">
    <source>
        <dbReference type="ARBA" id="ARBA00016471"/>
    </source>
</evidence>
<dbReference type="GO" id="GO:0016301">
    <property type="term" value="F:kinase activity"/>
    <property type="evidence" value="ECO:0007669"/>
    <property type="project" value="UniProtKB-KW"/>
</dbReference>
<comment type="similarity">
    <text evidence="10 11">Belongs to the phosphoglycerate kinase family.</text>
</comment>
<evidence type="ECO:0000256" key="10">
    <source>
        <dbReference type="HAMAP-Rule" id="MF_00145"/>
    </source>
</evidence>
<comment type="subunit">
    <text evidence="10">Monomer.</text>
</comment>
<organism evidence="12 13">
    <name type="scientific">Metamycoplasma neophronis</name>
    <dbReference type="NCBI Taxonomy" id="872983"/>
    <lineage>
        <taxon>Bacteria</taxon>
        <taxon>Bacillati</taxon>
        <taxon>Mycoplasmatota</taxon>
        <taxon>Mycoplasmoidales</taxon>
        <taxon>Metamycoplasmataceae</taxon>
        <taxon>Metamycoplasma</taxon>
    </lineage>
</organism>
<dbReference type="InterPro" id="IPR001576">
    <property type="entry name" value="Phosphoglycerate_kinase"/>
</dbReference>
<keyword evidence="13" id="KW-1185">Reference proteome</keyword>
<dbReference type="RefSeq" id="WP_140914926.1">
    <property type="nucleotide sequence ID" value="NZ_VHHP01000005.1"/>
</dbReference>
<evidence type="ECO:0000256" key="8">
    <source>
        <dbReference type="ARBA" id="ARBA00022840"/>
    </source>
</evidence>
<evidence type="ECO:0000256" key="9">
    <source>
        <dbReference type="ARBA" id="ARBA00023152"/>
    </source>
</evidence>
<evidence type="ECO:0000256" key="3">
    <source>
        <dbReference type="ARBA" id="ARBA00013061"/>
    </source>
</evidence>
<evidence type="ECO:0000313" key="12">
    <source>
        <dbReference type="EMBL" id="TPR53701.1"/>
    </source>
</evidence>
<dbReference type="PANTHER" id="PTHR11406:SF23">
    <property type="entry name" value="PHOSPHOGLYCERATE KINASE 1, CHLOROPLASTIC-RELATED"/>
    <property type="match status" value="1"/>
</dbReference>
<feature type="binding site" evidence="10">
    <location>
        <position position="209"/>
    </location>
    <ligand>
        <name>ATP</name>
        <dbReference type="ChEBI" id="CHEBI:30616"/>
    </ligand>
</feature>
<evidence type="ECO:0000256" key="6">
    <source>
        <dbReference type="ARBA" id="ARBA00022741"/>
    </source>
</evidence>
<dbReference type="Gene3D" id="3.40.50.1260">
    <property type="entry name" value="Phosphoglycerate kinase, N-terminal domain"/>
    <property type="match status" value="2"/>
</dbReference>
<feature type="binding site" evidence="10">
    <location>
        <position position="158"/>
    </location>
    <ligand>
        <name>substrate</name>
    </ligand>
</feature>
<keyword evidence="9 10" id="KW-0324">Glycolysis</keyword>
<evidence type="ECO:0000256" key="5">
    <source>
        <dbReference type="ARBA" id="ARBA00022679"/>
    </source>
</evidence>
<feature type="binding site" evidence="10">
    <location>
        <begin position="61"/>
        <end position="64"/>
    </location>
    <ligand>
        <name>substrate</name>
    </ligand>
</feature>
<evidence type="ECO:0000313" key="13">
    <source>
        <dbReference type="Proteomes" id="UP000316851"/>
    </source>
</evidence>
<dbReference type="Pfam" id="PF00162">
    <property type="entry name" value="PGK"/>
    <property type="match status" value="1"/>
</dbReference>
<dbReference type="PROSITE" id="PS00111">
    <property type="entry name" value="PGLYCERATE_KINASE"/>
    <property type="match status" value="1"/>
</dbReference>
<dbReference type="PRINTS" id="PR00477">
    <property type="entry name" value="PHGLYCKINASE"/>
</dbReference>
<dbReference type="EMBL" id="VHHP01000005">
    <property type="protein sequence ID" value="TPR53701.1"/>
    <property type="molecule type" value="Genomic_DNA"/>
</dbReference>
<accession>A0ABY2Z0K8</accession>
<dbReference type="SUPFAM" id="SSF53748">
    <property type="entry name" value="Phosphoglycerate kinase"/>
    <property type="match status" value="1"/>
</dbReference>
<feature type="binding site" evidence="10">
    <location>
        <position position="121"/>
    </location>
    <ligand>
        <name>substrate</name>
    </ligand>
</feature>
<dbReference type="PANTHER" id="PTHR11406">
    <property type="entry name" value="PHOSPHOGLYCERATE KINASE"/>
    <property type="match status" value="1"/>
</dbReference>
<feature type="binding site" evidence="10">
    <location>
        <begin position="20"/>
        <end position="22"/>
    </location>
    <ligand>
        <name>substrate</name>
    </ligand>
</feature>
<gene>
    <name evidence="10" type="primary">pgk</name>
    <name evidence="12" type="ORF">FJR74_02250</name>
</gene>
<dbReference type="Proteomes" id="UP000316851">
    <property type="component" value="Unassembled WGS sequence"/>
</dbReference>
<feature type="binding site" evidence="10">
    <location>
        <begin position="356"/>
        <end position="359"/>
    </location>
    <ligand>
        <name>ATP</name>
        <dbReference type="ChEBI" id="CHEBI:30616"/>
    </ligand>
</feature>
<dbReference type="PIRSF" id="PIRSF000724">
    <property type="entry name" value="Pgk"/>
    <property type="match status" value="1"/>
</dbReference>
<reference evidence="12" key="1">
    <citation type="submission" date="2019-06" db="EMBL/GenBank/DDBJ databases">
        <title>Mycoplasma neophronis type strain whole genome sequence.</title>
        <authorList>
            <person name="Spergser J."/>
        </authorList>
    </citation>
    <scope>NUCLEOTIDE SEQUENCE [LARGE SCALE GENOMIC DNA]</scope>
    <source>
        <strain evidence="12">DSM 24097</strain>
    </source>
</reference>
<keyword evidence="8 10" id="KW-0067">ATP-binding</keyword>